<reference evidence="1 2" key="1">
    <citation type="submission" date="2024-01" db="EMBL/GenBank/DDBJ databases">
        <title>The complete chloroplast genome sequence of Lithospermum erythrorhizon: insights into the phylogenetic relationship among Boraginaceae species and the maternal lineages of purple gromwells.</title>
        <authorList>
            <person name="Okada T."/>
            <person name="Watanabe K."/>
        </authorList>
    </citation>
    <scope>NUCLEOTIDE SEQUENCE [LARGE SCALE GENOMIC DNA]</scope>
</reference>
<accession>A0AAV3Q314</accession>
<protein>
    <submittedName>
        <fullName evidence="1">Uncharacterized protein</fullName>
    </submittedName>
</protein>
<sequence length="97" mass="11304">MRLWKCFDLVQVHGLYYRPGLLPATDVILKGYLYSGANEQAFLVQTRGLKQPKAWRGVVRLMSDNALVSIRYKTLGVFDRQIWYGFLRVHQGHFAFI</sequence>
<dbReference type="Proteomes" id="UP001454036">
    <property type="component" value="Unassembled WGS sequence"/>
</dbReference>
<proteinExistence type="predicted"/>
<comment type="caution">
    <text evidence="1">The sequence shown here is derived from an EMBL/GenBank/DDBJ whole genome shotgun (WGS) entry which is preliminary data.</text>
</comment>
<organism evidence="1 2">
    <name type="scientific">Lithospermum erythrorhizon</name>
    <name type="common">Purple gromwell</name>
    <name type="synonym">Lithospermum officinale var. erythrorhizon</name>
    <dbReference type="NCBI Taxonomy" id="34254"/>
    <lineage>
        <taxon>Eukaryota</taxon>
        <taxon>Viridiplantae</taxon>
        <taxon>Streptophyta</taxon>
        <taxon>Embryophyta</taxon>
        <taxon>Tracheophyta</taxon>
        <taxon>Spermatophyta</taxon>
        <taxon>Magnoliopsida</taxon>
        <taxon>eudicotyledons</taxon>
        <taxon>Gunneridae</taxon>
        <taxon>Pentapetalae</taxon>
        <taxon>asterids</taxon>
        <taxon>lamiids</taxon>
        <taxon>Boraginales</taxon>
        <taxon>Boraginaceae</taxon>
        <taxon>Boraginoideae</taxon>
        <taxon>Lithospermeae</taxon>
        <taxon>Lithospermum</taxon>
    </lineage>
</organism>
<name>A0AAV3Q314_LITER</name>
<evidence type="ECO:0000313" key="2">
    <source>
        <dbReference type="Proteomes" id="UP001454036"/>
    </source>
</evidence>
<gene>
    <name evidence="1" type="ORF">LIER_38307</name>
</gene>
<dbReference type="EMBL" id="BAABME010019271">
    <property type="protein sequence ID" value="GAA0156627.1"/>
    <property type="molecule type" value="Genomic_DNA"/>
</dbReference>
<evidence type="ECO:0000313" key="1">
    <source>
        <dbReference type="EMBL" id="GAA0156627.1"/>
    </source>
</evidence>
<keyword evidence="2" id="KW-1185">Reference proteome</keyword>
<dbReference type="AlphaFoldDB" id="A0AAV3Q314"/>